<name>A0ABX1GZV5_9ACTN</name>
<organism evidence="3 4">
    <name type="scientific">Streptomyces physcomitrii</name>
    <dbReference type="NCBI Taxonomy" id="2724184"/>
    <lineage>
        <taxon>Bacteria</taxon>
        <taxon>Bacillati</taxon>
        <taxon>Actinomycetota</taxon>
        <taxon>Actinomycetes</taxon>
        <taxon>Kitasatosporales</taxon>
        <taxon>Streptomycetaceae</taxon>
        <taxon>Streptomyces</taxon>
    </lineage>
</organism>
<protein>
    <submittedName>
        <fullName evidence="3">TIGR02679 family protein</fullName>
    </submittedName>
</protein>
<feature type="domain" description="Conserved hypothetical protein CHP02679 N terminus" evidence="2">
    <location>
        <begin position="35"/>
        <end position="246"/>
    </location>
</feature>
<comment type="caution">
    <text evidence="3">The sequence shown here is derived from an EMBL/GenBank/DDBJ whole genome shotgun (WGS) entry which is preliminary data.</text>
</comment>
<gene>
    <name evidence="3" type="ORF">HFV08_10365</name>
</gene>
<dbReference type="EMBL" id="JAAWWP010000005">
    <property type="protein sequence ID" value="NKI41636.1"/>
    <property type="molecule type" value="Genomic_DNA"/>
</dbReference>
<dbReference type="InterPro" id="IPR024466">
    <property type="entry name" value="CHP02679_N"/>
</dbReference>
<evidence type="ECO:0000259" key="1">
    <source>
        <dbReference type="Pfam" id="PF09664"/>
    </source>
</evidence>
<dbReference type="Pfam" id="PF11796">
    <property type="entry name" value="DUF3323"/>
    <property type="match status" value="1"/>
</dbReference>
<evidence type="ECO:0000313" key="4">
    <source>
        <dbReference type="Proteomes" id="UP000772196"/>
    </source>
</evidence>
<reference evidence="3 4" key="1">
    <citation type="submission" date="2020-04" db="EMBL/GenBank/DDBJ databases">
        <title>Phylogenetic Diversity and Antibacterial Activity against Ralstonia solanacearum of Endophytic Actinomycete Isolated from Moss.</title>
        <authorList>
            <person name="Zhuang X."/>
        </authorList>
    </citation>
    <scope>NUCLEOTIDE SEQUENCE [LARGE SCALE GENOMIC DNA]</scope>
    <source>
        <strain evidence="3 4">LD120</strain>
    </source>
</reference>
<dbReference type="InterPro" id="IPR024465">
    <property type="entry name" value="DUF2399"/>
</dbReference>
<dbReference type="Pfam" id="PF09664">
    <property type="entry name" value="DUF2399"/>
    <property type="match status" value="1"/>
</dbReference>
<proteinExistence type="predicted"/>
<dbReference type="RefSeq" id="WP_168538118.1">
    <property type="nucleotide sequence ID" value="NZ_JAAWWP010000005.1"/>
</dbReference>
<evidence type="ECO:0000259" key="2">
    <source>
        <dbReference type="Pfam" id="PF11796"/>
    </source>
</evidence>
<accession>A0ABX1GZV5</accession>
<sequence>MSGLPSATRDWLTGPGLARLWAGVRKRLESNGVQATGSLRLTAINPQERNDLSLLLGKPLTGAAVTVRLDVLDARLRASAAGLGLRQTLEELGPPVTDRRAARADATARREQVWSSLASSLDASPLASQEWARQWYELLRRAGIPRGVTPDAAVWTLQQAIQVLTTLLGPERGGARGRGELAAMATGSAHGLDDGTWLARLVQRGAALAHGTEFPDDAAGRRALWRLVSVTPDEVSSTVLTYGLRPEGEGWRERALRERAKHHAEAHLTPRDLHSLRLRLPAGTLVHICENPRVVEAAADAACVQPLVCTSGSAATVVFTLLDALAATGCHFAYHGDFDWPGIALTNRVIRRYEAQPWRMGTADYEHLAARSQAEGIPQLALDGQPVSADWDPDLAPAMTALGVALHEEATLGLLVADLSRLA</sequence>
<dbReference type="NCBIfam" id="TIGR02679">
    <property type="entry name" value="TIGR02679 family protein"/>
    <property type="match status" value="1"/>
</dbReference>
<dbReference type="Proteomes" id="UP000772196">
    <property type="component" value="Unassembled WGS sequence"/>
</dbReference>
<evidence type="ECO:0000313" key="3">
    <source>
        <dbReference type="EMBL" id="NKI41636.1"/>
    </source>
</evidence>
<feature type="domain" description="DUF2399" evidence="1">
    <location>
        <begin position="267"/>
        <end position="419"/>
    </location>
</feature>
<keyword evidence="4" id="KW-1185">Reference proteome</keyword>
<dbReference type="InterPro" id="IPR013495">
    <property type="entry name" value="CHP02679"/>
</dbReference>